<dbReference type="PROSITE" id="PS00642">
    <property type="entry name" value="COMPLEX1_75K_2"/>
    <property type="match status" value="1"/>
</dbReference>
<evidence type="ECO:0000256" key="2">
    <source>
        <dbReference type="ARBA" id="ARBA00005404"/>
    </source>
</evidence>
<organism evidence="13 14">
    <name type="scientific">Romanomermis culicivorax</name>
    <name type="common">Nematode worm</name>
    <dbReference type="NCBI Taxonomy" id="13658"/>
    <lineage>
        <taxon>Eukaryota</taxon>
        <taxon>Metazoa</taxon>
        <taxon>Ecdysozoa</taxon>
        <taxon>Nematoda</taxon>
        <taxon>Enoplea</taxon>
        <taxon>Dorylaimia</taxon>
        <taxon>Mermithida</taxon>
        <taxon>Mermithoidea</taxon>
        <taxon>Mermithidae</taxon>
        <taxon>Romanomermis</taxon>
    </lineage>
</organism>
<dbReference type="Pfam" id="PF22151">
    <property type="entry name" value="Fer4_NDSU1"/>
    <property type="match status" value="1"/>
</dbReference>
<dbReference type="Gene3D" id="3.40.50.740">
    <property type="match status" value="1"/>
</dbReference>
<name>A0A915KTC0_ROMCU</name>
<keyword evidence="5" id="KW-0479">Metal-binding</keyword>
<dbReference type="FunFam" id="3.30.70.20:FF:000002">
    <property type="entry name" value="NADH-ubiquinone oxidoreductase 75 kDa subunit"/>
    <property type="match status" value="1"/>
</dbReference>
<dbReference type="SUPFAM" id="SSF54862">
    <property type="entry name" value="4Fe-4S ferredoxins"/>
    <property type="match status" value="1"/>
</dbReference>
<keyword evidence="6" id="KW-1278">Translocase</keyword>
<keyword evidence="9" id="KW-0520">NAD</keyword>
<dbReference type="GO" id="GO:0042773">
    <property type="term" value="P:ATP synthesis coupled electron transport"/>
    <property type="evidence" value="ECO:0007669"/>
    <property type="project" value="InterPro"/>
</dbReference>
<dbReference type="InterPro" id="IPR054351">
    <property type="entry name" value="NADH_UbQ_OxRdtase_ferredoxin"/>
</dbReference>
<evidence type="ECO:0000256" key="10">
    <source>
        <dbReference type="ARBA" id="ARBA00034078"/>
    </source>
</evidence>
<dbReference type="InterPro" id="IPR050123">
    <property type="entry name" value="Prok_molybdopt-oxidoreductase"/>
</dbReference>
<evidence type="ECO:0000256" key="4">
    <source>
        <dbReference type="ARBA" id="ARBA00022485"/>
    </source>
</evidence>
<dbReference type="NCBIfam" id="TIGR01973">
    <property type="entry name" value="NuoG"/>
    <property type="match status" value="1"/>
</dbReference>
<evidence type="ECO:0000313" key="14">
    <source>
        <dbReference type="WBParaSite" id="nRc.2.0.1.t41366-RA"/>
    </source>
</evidence>
<reference evidence="14" key="1">
    <citation type="submission" date="2022-11" db="UniProtKB">
        <authorList>
            <consortium name="WormBaseParasite"/>
        </authorList>
    </citation>
    <scope>IDENTIFICATION</scope>
</reference>
<dbReference type="InterPro" id="IPR015405">
    <property type="entry name" value="NDUFS1-like_C"/>
</dbReference>
<dbReference type="PROSITE" id="PS51839">
    <property type="entry name" value="4FE4S_HC3"/>
    <property type="match status" value="1"/>
</dbReference>
<dbReference type="FunFam" id="3.30.200.210:FF:000002">
    <property type="entry name" value="NADH-ubiquinone oxidoreductase 75 kDa subunit"/>
    <property type="match status" value="1"/>
</dbReference>
<dbReference type="GO" id="GO:0008137">
    <property type="term" value="F:NADH dehydrogenase (ubiquinone) activity"/>
    <property type="evidence" value="ECO:0007669"/>
    <property type="project" value="InterPro"/>
</dbReference>
<sequence length="645" mass="72258">MPVMKGMRIKTDSPLTKKAREGVMEFLLVNHPLDCPICDQGGECDLQDQSIAFGSDKSRFTDNSYDGKRAVEDKNLGPLVKTIMTRCIHCTRCVRFANEVAGVPDLGTTGRGNDMQIGTYVDKFFASELSGNVIDLCPVGALTSKPYSFTARPWETRKAESIDVMDAVGSNIVVSHRTNEVLRIIPRMHEDINEEWISDKTRFAYDGLKRQRLLQPMMKNTAGQLDLTDWERALFTVAQKLKETPPDKIAAVAGQMTDAECMTTVRDLLNRFNCENYFTEENFPTVSGGVDIRSNYVMNDKITGIEDADFVLLIGTNPRYQAPVLNARLRKCWMHYDLRIGLIGPEMDLTYEYDHLGSMPDELKKLVDGRHKFSGELSKFRNPMILLGADIFKRSDSDAIYSNARKLAKKLRSSSNNRKVLNILHNSAGQVAAMDLGYRSAEKFLKPRLRDVRLLFLLGADDHPSWLTMRLQEMEKGGEATTVVYVGHQGDAGATMADIVLPSSAYTEKEASFVNTEGRSQRTLPAVTCPGMAREDWKIFRALSEISGRTLPYERIQELRARMAEIAPHLVRYGSVEACGFLNEADVLCETFKDENCPSSKTEIIPSKLKLPDFYMSNSVTRASRTMAKCVQTAANHAKSAYVGH</sequence>
<evidence type="ECO:0000256" key="1">
    <source>
        <dbReference type="ARBA" id="ARBA00001966"/>
    </source>
</evidence>
<evidence type="ECO:0000259" key="11">
    <source>
        <dbReference type="PROSITE" id="PS51669"/>
    </source>
</evidence>
<dbReference type="GO" id="GO:0016651">
    <property type="term" value="F:oxidoreductase activity, acting on NAD(P)H"/>
    <property type="evidence" value="ECO:0007669"/>
    <property type="project" value="InterPro"/>
</dbReference>
<dbReference type="SUPFAM" id="SSF53706">
    <property type="entry name" value="Formate dehydrogenase/DMSO reductase, domains 1-3"/>
    <property type="match status" value="1"/>
</dbReference>
<comment type="similarity">
    <text evidence="2">Belongs to the complex I 75 kDa subunit family.</text>
</comment>
<protein>
    <recommendedName>
        <fullName evidence="3">NADH-ubiquinone oxidoreductase 75 kDa subunit, mitochondrial</fullName>
    </recommendedName>
</protein>
<dbReference type="OMA" id="QAMAYGV"/>
<dbReference type="CDD" id="cd02773">
    <property type="entry name" value="MopB_Res-Cmplx1_Nad11"/>
    <property type="match status" value="1"/>
</dbReference>
<dbReference type="SMART" id="SM00929">
    <property type="entry name" value="NADH-G_4Fe-4S_3"/>
    <property type="match status" value="1"/>
</dbReference>
<dbReference type="WBParaSite" id="nRc.2.0.1.t41366-RA">
    <property type="protein sequence ID" value="nRc.2.0.1.t41366-RA"/>
    <property type="gene ID" value="nRc.2.0.1.g41366"/>
</dbReference>
<evidence type="ECO:0000256" key="5">
    <source>
        <dbReference type="ARBA" id="ARBA00022723"/>
    </source>
</evidence>
<evidence type="ECO:0000313" key="13">
    <source>
        <dbReference type="Proteomes" id="UP000887565"/>
    </source>
</evidence>
<keyword evidence="8" id="KW-0411">Iron-sulfur</keyword>
<accession>A0A915KTC0</accession>
<dbReference type="Pfam" id="PF00384">
    <property type="entry name" value="Molybdopterin"/>
    <property type="match status" value="1"/>
</dbReference>
<dbReference type="InterPro" id="IPR019574">
    <property type="entry name" value="NADH_UbQ_OxRdtase_Gsu_4Fe4S-bd"/>
</dbReference>
<dbReference type="GO" id="GO:0051539">
    <property type="term" value="F:4 iron, 4 sulfur cluster binding"/>
    <property type="evidence" value="ECO:0007669"/>
    <property type="project" value="UniProtKB-KW"/>
</dbReference>
<dbReference type="PANTHER" id="PTHR43105">
    <property type="entry name" value="RESPIRATORY NITRATE REDUCTASE"/>
    <property type="match status" value="1"/>
</dbReference>
<evidence type="ECO:0000256" key="8">
    <source>
        <dbReference type="ARBA" id="ARBA00023014"/>
    </source>
</evidence>
<feature type="domain" description="4Fe-4S Mo/W bis-MGD-type" evidence="11">
    <location>
        <begin position="156"/>
        <end position="212"/>
    </location>
</feature>
<dbReference type="PANTHER" id="PTHR43105:SF13">
    <property type="entry name" value="NADH-UBIQUINONE OXIDOREDUCTASE 75 KDA SUBUNIT, MITOCHONDRIAL"/>
    <property type="match status" value="1"/>
</dbReference>
<evidence type="ECO:0000256" key="3">
    <source>
        <dbReference type="ARBA" id="ARBA00013888"/>
    </source>
</evidence>
<dbReference type="Proteomes" id="UP000887565">
    <property type="component" value="Unplaced"/>
</dbReference>
<dbReference type="InterPro" id="IPR000283">
    <property type="entry name" value="NADH_UbQ_OxRdtase_75kDa_su_CS"/>
</dbReference>
<keyword evidence="7" id="KW-0408">Iron</keyword>
<evidence type="ECO:0000256" key="9">
    <source>
        <dbReference type="ARBA" id="ARBA00023027"/>
    </source>
</evidence>
<dbReference type="PROSITE" id="PS51669">
    <property type="entry name" value="4FE4S_MOW_BIS_MGD"/>
    <property type="match status" value="1"/>
</dbReference>
<dbReference type="InterPro" id="IPR010228">
    <property type="entry name" value="NADH_UbQ_OxRdtase_Gsu"/>
</dbReference>
<dbReference type="GO" id="GO:0046872">
    <property type="term" value="F:metal ion binding"/>
    <property type="evidence" value="ECO:0007669"/>
    <property type="project" value="UniProtKB-KW"/>
</dbReference>
<keyword evidence="4" id="KW-0004">4Fe-4S</keyword>
<evidence type="ECO:0000259" key="12">
    <source>
        <dbReference type="PROSITE" id="PS51839"/>
    </source>
</evidence>
<dbReference type="GO" id="GO:0016020">
    <property type="term" value="C:membrane"/>
    <property type="evidence" value="ECO:0007669"/>
    <property type="project" value="InterPro"/>
</dbReference>
<proteinExistence type="inferred from homology"/>
<dbReference type="Gene3D" id="3.10.20.740">
    <property type="match status" value="1"/>
</dbReference>
<evidence type="ECO:0000256" key="7">
    <source>
        <dbReference type="ARBA" id="ARBA00023004"/>
    </source>
</evidence>
<dbReference type="PROSITE" id="PS00643">
    <property type="entry name" value="COMPLEX1_75K_3"/>
    <property type="match status" value="1"/>
</dbReference>
<evidence type="ECO:0000256" key="6">
    <source>
        <dbReference type="ARBA" id="ARBA00022967"/>
    </source>
</evidence>
<dbReference type="Pfam" id="PF10588">
    <property type="entry name" value="NADH-G_4Fe-4S_3"/>
    <property type="match status" value="1"/>
</dbReference>
<feature type="domain" description="4Fe-4S His(Cys)3-ligated-type" evidence="12">
    <location>
        <begin position="15"/>
        <end position="54"/>
    </location>
</feature>
<dbReference type="Pfam" id="PF22117">
    <property type="entry name" value="Fer4_Nqo3"/>
    <property type="match status" value="1"/>
</dbReference>
<dbReference type="InterPro" id="IPR006963">
    <property type="entry name" value="Mopterin_OxRdtase_4Fe-4S_dom"/>
</dbReference>
<keyword evidence="13" id="KW-1185">Reference proteome</keyword>
<dbReference type="InterPro" id="IPR006656">
    <property type="entry name" value="Mopterin_OxRdtase"/>
</dbReference>
<dbReference type="Gene3D" id="3.30.70.20">
    <property type="match status" value="1"/>
</dbReference>
<dbReference type="Pfam" id="PF09326">
    <property type="entry name" value="NADH_dhqG_C"/>
    <property type="match status" value="1"/>
</dbReference>
<dbReference type="Gene3D" id="3.30.200.210">
    <property type="match status" value="1"/>
</dbReference>
<comment type="cofactor">
    <cofactor evidence="10">
        <name>[2Fe-2S] cluster</name>
        <dbReference type="ChEBI" id="CHEBI:190135"/>
    </cofactor>
</comment>
<dbReference type="AlphaFoldDB" id="A0A915KTC0"/>
<comment type="cofactor">
    <cofactor evidence="1">
        <name>[4Fe-4S] cluster</name>
        <dbReference type="ChEBI" id="CHEBI:49883"/>
    </cofactor>
</comment>